<organism evidence="5 6">
    <name type="scientific">Pseudoalteromonas luteoviolacea S4060-1</name>
    <dbReference type="NCBI Taxonomy" id="1365257"/>
    <lineage>
        <taxon>Bacteria</taxon>
        <taxon>Pseudomonadati</taxon>
        <taxon>Pseudomonadota</taxon>
        <taxon>Gammaproteobacteria</taxon>
        <taxon>Alteromonadales</taxon>
        <taxon>Pseudoalteromonadaceae</taxon>
        <taxon>Pseudoalteromonas</taxon>
    </lineage>
</organism>
<dbReference type="PATRIC" id="fig|1365257.3.peg.791"/>
<evidence type="ECO:0000256" key="2">
    <source>
        <dbReference type="ARBA" id="ARBA00023125"/>
    </source>
</evidence>
<accession>A0A167P2J8</accession>
<comment type="caution">
    <text evidence="5">The sequence shown here is derived from an EMBL/GenBank/DDBJ whole genome shotgun (WGS) entry which is preliminary data.</text>
</comment>
<dbReference type="GO" id="GO:0003700">
    <property type="term" value="F:DNA-binding transcription factor activity"/>
    <property type="evidence" value="ECO:0007669"/>
    <property type="project" value="InterPro"/>
</dbReference>
<proteinExistence type="predicted"/>
<dbReference type="PROSITE" id="PS01124">
    <property type="entry name" value="HTH_ARAC_FAMILY_2"/>
    <property type="match status" value="1"/>
</dbReference>
<protein>
    <recommendedName>
        <fullName evidence="4">HTH araC/xylS-type domain-containing protein</fullName>
    </recommendedName>
</protein>
<evidence type="ECO:0000313" key="6">
    <source>
        <dbReference type="Proteomes" id="UP000076661"/>
    </source>
</evidence>
<evidence type="ECO:0000313" key="5">
    <source>
        <dbReference type="EMBL" id="KZN69339.1"/>
    </source>
</evidence>
<dbReference type="Pfam" id="PF20240">
    <property type="entry name" value="DUF6597"/>
    <property type="match status" value="1"/>
</dbReference>
<keyword evidence="1" id="KW-0805">Transcription regulation</keyword>
<gene>
    <name evidence="5" type="ORF">N478_11945</name>
</gene>
<dbReference type="GO" id="GO:0043565">
    <property type="term" value="F:sequence-specific DNA binding"/>
    <property type="evidence" value="ECO:0007669"/>
    <property type="project" value="InterPro"/>
</dbReference>
<sequence>MYSIITPPPALAPYIINFWYTSGPLSTQEQAIHSDGCISILLVISGESVINDVSMQVGGFLIGPQTTSHLWHFKSSALSMVGARLTPLGAKHLTNIPLKYIKNQCIQLQEVINFSALRTKVISPKLAPLQRVYVLSRWLEHHFSQAHYQLPSAFSSALIQIDTQPRSIKLAQMYDTLGLNSRRVERAFIEAIGISAKEYATLVEVFNSRNAIKQNPNKPLTDIAYELEYVDQSHFIRQFKKVMQITPKQYRARLAT</sequence>
<name>A0A167P2J8_9GAMM</name>
<feature type="domain" description="HTH araC/xylS-type" evidence="4">
    <location>
        <begin position="153"/>
        <end position="253"/>
    </location>
</feature>
<dbReference type="InterPro" id="IPR046532">
    <property type="entry name" value="DUF6597"/>
</dbReference>
<evidence type="ECO:0000256" key="3">
    <source>
        <dbReference type="ARBA" id="ARBA00023163"/>
    </source>
</evidence>
<dbReference type="InterPro" id="IPR009057">
    <property type="entry name" value="Homeodomain-like_sf"/>
</dbReference>
<dbReference type="RefSeq" id="WP_063380055.1">
    <property type="nucleotide sequence ID" value="NZ_AUXX01000005.1"/>
</dbReference>
<dbReference type="Proteomes" id="UP000076661">
    <property type="component" value="Unassembled WGS sequence"/>
</dbReference>
<dbReference type="SUPFAM" id="SSF46689">
    <property type="entry name" value="Homeodomain-like"/>
    <property type="match status" value="1"/>
</dbReference>
<dbReference type="AlphaFoldDB" id="A0A167P2J8"/>
<dbReference type="PANTHER" id="PTHR43280:SF28">
    <property type="entry name" value="HTH-TYPE TRANSCRIPTIONAL ACTIVATOR RHAS"/>
    <property type="match status" value="1"/>
</dbReference>
<evidence type="ECO:0000259" key="4">
    <source>
        <dbReference type="PROSITE" id="PS01124"/>
    </source>
</evidence>
<keyword evidence="3" id="KW-0804">Transcription</keyword>
<dbReference type="EMBL" id="AUXX01000005">
    <property type="protein sequence ID" value="KZN69339.1"/>
    <property type="molecule type" value="Genomic_DNA"/>
</dbReference>
<dbReference type="SMART" id="SM00342">
    <property type="entry name" value="HTH_ARAC"/>
    <property type="match status" value="1"/>
</dbReference>
<dbReference type="Pfam" id="PF12833">
    <property type="entry name" value="HTH_18"/>
    <property type="match status" value="1"/>
</dbReference>
<keyword evidence="2" id="KW-0238">DNA-binding</keyword>
<dbReference type="Gene3D" id="1.10.10.60">
    <property type="entry name" value="Homeodomain-like"/>
    <property type="match status" value="1"/>
</dbReference>
<dbReference type="InterPro" id="IPR018060">
    <property type="entry name" value="HTH_AraC"/>
</dbReference>
<reference evidence="5 6" key="1">
    <citation type="submission" date="2013-07" db="EMBL/GenBank/DDBJ databases">
        <title>Comparative Genomic and Metabolomic Analysis of Twelve Strains of Pseudoalteromonas luteoviolacea.</title>
        <authorList>
            <person name="Vynne N.G."/>
            <person name="Mansson M."/>
            <person name="Gram L."/>
        </authorList>
    </citation>
    <scope>NUCLEOTIDE SEQUENCE [LARGE SCALE GENOMIC DNA]</scope>
    <source>
        <strain evidence="5 6">S4060-1</strain>
    </source>
</reference>
<evidence type="ECO:0000256" key="1">
    <source>
        <dbReference type="ARBA" id="ARBA00023015"/>
    </source>
</evidence>
<dbReference type="PANTHER" id="PTHR43280">
    <property type="entry name" value="ARAC-FAMILY TRANSCRIPTIONAL REGULATOR"/>
    <property type="match status" value="1"/>
</dbReference>